<keyword evidence="1" id="KW-0963">Cytoplasm</keyword>
<evidence type="ECO:0000313" key="6">
    <source>
        <dbReference type="EMBL" id="SVA78287.1"/>
    </source>
</evidence>
<dbReference type="NCBIfam" id="NF002341">
    <property type="entry name" value="PRK01305.1-1"/>
    <property type="match status" value="1"/>
</dbReference>
<accession>A0A381YP51</accession>
<feature type="domain" description="N-end rule aminoacyl transferase C-terminal" evidence="5">
    <location>
        <begin position="106"/>
        <end position="227"/>
    </location>
</feature>
<evidence type="ECO:0000259" key="4">
    <source>
        <dbReference type="Pfam" id="PF04376"/>
    </source>
</evidence>
<dbReference type="GO" id="GO:0071596">
    <property type="term" value="P:ubiquitin-dependent protein catabolic process via the N-end rule pathway"/>
    <property type="evidence" value="ECO:0007669"/>
    <property type="project" value="InterPro"/>
</dbReference>
<evidence type="ECO:0008006" key="7">
    <source>
        <dbReference type="Google" id="ProtNLM"/>
    </source>
</evidence>
<name>A0A381YP51_9ZZZZ</name>
<keyword evidence="2" id="KW-0808">Transferase</keyword>
<dbReference type="InterPro" id="IPR007471">
    <property type="entry name" value="N-end_Aminoacyl_Trfase_N"/>
</dbReference>
<dbReference type="InterPro" id="IPR007472">
    <property type="entry name" value="N-end_Aminoacyl_Trfase_C"/>
</dbReference>
<reference evidence="6" key="1">
    <citation type="submission" date="2018-05" db="EMBL/GenBank/DDBJ databases">
        <authorList>
            <person name="Lanie J.A."/>
            <person name="Ng W.-L."/>
            <person name="Kazmierczak K.M."/>
            <person name="Andrzejewski T.M."/>
            <person name="Davidsen T.M."/>
            <person name="Wayne K.J."/>
            <person name="Tettelin H."/>
            <person name="Glass J.I."/>
            <person name="Rusch D."/>
            <person name="Podicherti R."/>
            <person name="Tsui H.-C.T."/>
            <person name="Winkler M.E."/>
        </authorList>
    </citation>
    <scope>NUCLEOTIDE SEQUENCE</scope>
</reference>
<organism evidence="6">
    <name type="scientific">marine metagenome</name>
    <dbReference type="NCBI Taxonomy" id="408172"/>
    <lineage>
        <taxon>unclassified sequences</taxon>
        <taxon>metagenomes</taxon>
        <taxon>ecological metagenomes</taxon>
    </lineage>
</organism>
<keyword evidence="3" id="KW-0012">Acyltransferase</keyword>
<evidence type="ECO:0000256" key="1">
    <source>
        <dbReference type="ARBA" id="ARBA00022490"/>
    </source>
</evidence>
<dbReference type="Pfam" id="PF04376">
    <property type="entry name" value="ATE_N"/>
    <property type="match status" value="1"/>
</dbReference>
<dbReference type="GO" id="GO:0004057">
    <property type="term" value="F:arginyl-tRNA--protein transferase activity"/>
    <property type="evidence" value="ECO:0007669"/>
    <property type="project" value="InterPro"/>
</dbReference>
<gene>
    <name evidence="6" type="ORF">METZ01_LOCUS131141</name>
</gene>
<dbReference type="PANTHER" id="PTHR21367:SF1">
    <property type="entry name" value="ARGINYL-TRNA--PROTEIN TRANSFERASE 1"/>
    <property type="match status" value="1"/>
</dbReference>
<evidence type="ECO:0000259" key="5">
    <source>
        <dbReference type="Pfam" id="PF04377"/>
    </source>
</evidence>
<dbReference type="PIRSF" id="PIRSF037208">
    <property type="entry name" value="ATE_pro_prd"/>
    <property type="match status" value="1"/>
</dbReference>
<dbReference type="HAMAP" id="MF_00689">
    <property type="entry name" value="Bpt"/>
    <property type="match status" value="1"/>
</dbReference>
<dbReference type="NCBIfam" id="NF002342">
    <property type="entry name" value="PRK01305.1-3"/>
    <property type="match status" value="1"/>
</dbReference>
<dbReference type="Pfam" id="PF04377">
    <property type="entry name" value="ATE_C"/>
    <property type="match status" value="1"/>
</dbReference>
<dbReference type="GO" id="GO:0008914">
    <property type="term" value="F:leucyl-tRNA--protein transferase activity"/>
    <property type="evidence" value="ECO:0007669"/>
    <property type="project" value="InterPro"/>
</dbReference>
<dbReference type="GO" id="GO:0005737">
    <property type="term" value="C:cytoplasm"/>
    <property type="evidence" value="ECO:0007669"/>
    <property type="project" value="TreeGrafter"/>
</dbReference>
<sequence length="238" mass="27930">MTRQQSAPDLYKSTQHRCPYLLDRTAANLLVDPRFDVTPALYDSLIDNGFRRNGTLYYRPHCPQCDQCRSVRIPVQNFKVNRSQQRAMKRNASVTTELRTARFTEEHFSLYRRYQSDRHTGDSMDDPDPGKYRQFLINSNIDTFILELRIGRRLLSVSVIDHVANGLSAVYTFYDPDESHRSPGIFTILKQIELARSIEYDWLYLGYWIKDCQKMSYKACFQPLEAFQAETNTWITVD</sequence>
<dbReference type="InterPro" id="IPR030700">
    <property type="entry name" value="N-end_Aminoacyl_Trfase"/>
</dbReference>
<dbReference type="NCBIfam" id="NF002346">
    <property type="entry name" value="PRK01305.2-3"/>
    <property type="match status" value="1"/>
</dbReference>
<protein>
    <recommendedName>
        <fullName evidence="7">Aspartate/glutamate leucyltransferase</fullName>
    </recommendedName>
</protein>
<feature type="domain" description="N-end aminoacyl transferase N-terminal" evidence="4">
    <location>
        <begin position="16"/>
        <end position="86"/>
    </location>
</feature>
<dbReference type="SUPFAM" id="SSF55729">
    <property type="entry name" value="Acyl-CoA N-acyltransferases (Nat)"/>
    <property type="match status" value="1"/>
</dbReference>
<dbReference type="EMBL" id="UINC01018602">
    <property type="protein sequence ID" value="SVA78287.1"/>
    <property type="molecule type" value="Genomic_DNA"/>
</dbReference>
<proteinExistence type="inferred from homology"/>
<dbReference type="InterPro" id="IPR017138">
    <property type="entry name" value="Asp_Glu_LeuTrfase"/>
</dbReference>
<dbReference type="InterPro" id="IPR016181">
    <property type="entry name" value="Acyl_CoA_acyltransferase"/>
</dbReference>
<evidence type="ECO:0000256" key="2">
    <source>
        <dbReference type="ARBA" id="ARBA00022679"/>
    </source>
</evidence>
<dbReference type="PANTHER" id="PTHR21367">
    <property type="entry name" value="ARGININE-TRNA-PROTEIN TRANSFERASE 1"/>
    <property type="match status" value="1"/>
</dbReference>
<evidence type="ECO:0000256" key="3">
    <source>
        <dbReference type="ARBA" id="ARBA00023315"/>
    </source>
</evidence>
<dbReference type="AlphaFoldDB" id="A0A381YP51"/>